<protein>
    <submittedName>
        <fullName evidence="1">Uncharacterized protein</fullName>
    </submittedName>
</protein>
<sequence length="217" mass="23598">MSDALNSGIGLCQGTDRLTLHPTAMTAEMGAGRDIVLMILNLVHHINRQGSPDDYIAVGLPEMHLMKKRRLAGHTVDLIGSEAVFEAMMASTGFTKLQRMQAIKPAVLSKAELPSGQSGMAFVRDRSTAKLGPAKLRRMQKRAGEFGRSFEMPANIERSDRTLHALHYGQAVLRIREIDGPVTGGPLQVTTYGFSHPAAPAFLPITRKKPQHIPLAA</sequence>
<evidence type="ECO:0000313" key="1">
    <source>
        <dbReference type="EMBL" id="KKN72698.1"/>
    </source>
</evidence>
<comment type="caution">
    <text evidence="1">The sequence shown here is derived from an EMBL/GenBank/DDBJ whole genome shotgun (WGS) entry which is preliminary data.</text>
</comment>
<dbReference type="EMBL" id="LAZR01000357">
    <property type="protein sequence ID" value="KKN72698.1"/>
    <property type="molecule type" value="Genomic_DNA"/>
</dbReference>
<dbReference type="Gene3D" id="3.30.70.2540">
    <property type="entry name" value="CRISPR-associated endoribonuclease Cas6/Csy4"/>
    <property type="match status" value="1"/>
</dbReference>
<gene>
    <name evidence="1" type="ORF">LCGC14_0408390</name>
</gene>
<proteinExistence type="predicted"/>
<organism evidence="1">
    <name type="scientific">marine sediment metagenome</name>
    <dbReference type="NCBI Taxonomy" id="412755"/>
    <lineage>
        <taxon>unclassified sequences</taxon>
        <taxon>metagenomes</taxon>
        <taxon>ecological metagenomes</taxon>
    </lineage>
</organism>
<reference evidence="1" key="1">
    <citation type="journal article" date="2015" name="Nature">
        <title>Complex archaea that bridge the gap between prokaryotes and eukaryotes.</title>
        <authorList>
            <person name="Spang A."/>
            <person name="Saw J.H."/>
            <person name="Jorgensen S.L."/>
            <person name="Zaremba-Niedzwiedzka K."/>
            <person name="Martijn J."/>
            <person name="Lind A.E."/>
            <person name="van Eijk R."/>
            <person name="Schleper C."/>
            <person name="Guy L."/>
            <person name="Ettema T.J."/>
        </authorList>
    </citation>
    <scope>NUCLEOTIDE SEQUENCE</scope>
</reference>
<dbReference type="InterPro" id="IPR042564">
    <property type="entry name" value="CRISPR-Cas6/Csy4_sf"/>
</dbReference>
<accession>A0A0F9W3Q5</accession>
<name>A0A0F9W3Q5_9ZZZZ</name>
<dbReference type="AlphaFoldDB" id="A0A0F9W3Q5"/>